<accession>A0A135WFT7</accession>
<reference evidence="2" key="1">
    <citation type="submission" date="2015-12" db="EMBL/GenBank/DDBJ databases">
        <title>Genome sequence of a biocontrol rhizobacterium Chryseobacterium kwangjuense strain KJ1R5 isolated from pepper (Capsicum annuum L.).</title>
        <authorList>
            <person name="Jeong J.-J."/>
            <person name="Park H."/>
            <person name="Mannaa M."/>
            <person name="Sang M.K."/>
            <person name="Choi I.-G."/>
            <person name="Kim K.D."/>
        </authorList>
    </citation>
    <scope>NUCLEOTIDE SEQUENCE [LARGE SCALE GENOMIC DNA]</scope>
    <source>
        <strain evidence="2">KJ1R5</strain>
    </source>
</reference>
<evidence type="ECO:0000313" key="1">
    <source>
        <dbReference type="EMBL" id="KXH83612.1"/>
    </source>
</evidence>
<evidence type="ECO:0008006" key="3">
    <source>
        <dbReference type="Google" id="ProtNLM"/>
    </source>
</evidence>
<proteinExistence type="predicted"/>
<reference evidence="1 2" key="2">
    <citation type="journal article" date="2016" name="Genome Announc.">
        <title>Draft Genome Sequence of a Biocontrol Rhizobacterium, Chryseobacterium kwangjuense Strain KJ1R5, Isolated from Pepper (Capsicum annuum).</title>
        <authorList>
            <person name="Jeong J.J."/>
            <person name="Park H."/>
            <person name="Park B.H."/>
            <person name="Mannaa M."/>
            <person name="Sang M.K."/>
            <person name="Choi I.G."/>
            <person name="Kim K.D."/>
        </authorList>
    </citation>
    <scope>NUCLEOTIDE SEQUENCE [LARGE SCALE GENOMIC DNA]</scope>
    <source>
        <strain evidence="1 2">KJ1R5</strain>
    </source>
</reference>
<dbReference type="EMBL" id="LPUR01000011">
    <property type="protein sequence ID" value="KXH83612.1"/>
    <property type="molecule type" value="Genomic_DNA"/>
</dbReference>
<gene>
    <name evidence="1" type="ORF">AU378_14595</name>
</gene>
<dbReference type="PROSITE" id="PS51257">
    <property type="entry name" value="PROKAR_LIPOPROTEIN"/>
    <property type="match status" value="1"/>
</dbReference>
<organism evidence="1 2">
    <name type="scientific">Chryseobacterium kwangjuense</name>
    <dbReference type="NCBI Taxonomy" id="267125"/>
    <lineage>
        <taxon>Bacteria</taxon>
        <taxon>Pseudomonadati</taxon>
        <taxon>Bacteroidota</taxon>
        <taxon>Flavobacteriia</taxon>
        <taxon>Flavobacteriales</taxon>
        <taxon>Weeksellaceae</taxon>
        <taxon>Chryseobacterium group</taxon>
        <taxon>Chryseobacterium</taxon>
    </lineage>
</organism>
<dbReference type="Proteomes" id="UP000070513">
    <property type="component" value="Unassembled WGS sequence"/>
</dbReference>
<dbReference type="AlphaFoldDB" id="A0A135WFT7"/>
<evidence type="ECO:0000313" key="2">
    <source>
        <dbReference type="Proteomes" id="UP000070513"/>
    </source>
</evidence>
<comment type="caution">
    <text evidence="1">The sequence shown here is derived from an EMBL/GenBank/DDBJ whole genome shotgun (WGS) entry which is preliminary data.</text>
</comment>
<name>A0A135WFT7_9FLAO</name>
<dbReference type="RefSeq" id="WP_062652066.1">
    <property type="nucleotide sequence ID" value="NZ_LPUR01000011.1"/>
</dbReference>
<sequence length="246" mass="28586">MKNILFLFIAAIFGLQSCTINSEIVYHKDAASTSVTDIDMRQFMEEMKAMTPDSLKQKNEFGEMDKLPTEWTNLLDMQKKDGKQQPANPDSVRIMKKIFMKMNRENNEPAGISLKMDHFTQGDYQMLSSYNKKEKLPLDQNIFNNWDGKTLTINTDNFNLKNIEETLKSKTSKEEAEKVQGMISMFFKSIGTTLKFENKIKSVTGKHDWVKQIDDYTIKISYDLKAMYDKDIQLKHSDQKIMIVTE</sequence>
<dbReference type="OrthoDB" id="1241134at2"/>
<protein>
    <recommendedName>
        <fullName evidence="3">Lipoprotein</fullName>
    </recommendedName>
</protein>